<proteinExistence type="predicted"/>
<organism evidence="3 4">
    <name type="scientific">Nocardiopsis changdeensis</name>
    <dbReference type="NCBI Taxonomy" id="2831969"/>
    <lineage>
        <taxon>Bacteria</taxon>
        <taxon>Bacillati</taxon>
        <taxon>Actinomycetota</taxon>
        <taxon>Actinomycetes</taxon>
        <taxon>Streptosporangiales</taxon>
        <taxon>Nocardiopsidaceae</taxon>
        <taxon>Nocardiopsis</taxon>
    </lineage>
</organism>
<dbReference type="PANTHER" id="PTHR33542:SF5">
    <property type="entry name" value="FERROCHELATASE CHE1"/>
    <property type="match status" value="1"/>
</dbReference>
<dbReference type="InterPro" id="IPR002762">
    <property type="entry name" value="CbiX-like"/>
</dbReference>
<gene>
    <name evidence="3" type="ORF">KGD84_11370</name>
</gene>
<name>A0ABX8BVH0_9ACTN</name>
<evidence type="ECO:0000313" key="4">
    <source>
        <dbReference type="Proteomes" id="UP000676079"/>
    </source>
</evidence>
<keyword evidence="4" id="KW-1185">Reference proteome</keyword>
<protein>
    <submittedName>
        <fullName evidence="3">Sirohydrochlorin chelatase</fullName>
    </submittedName>
</protein>
<evidence type="ECO:0000313" key="3">
    <source>
        <dbReference type="EMBL" id="QUX24801.1"/>
    </source>
</evidence>
<evidence type="ECO:0000256" key="1">
    <source>
        <dbReference type="ARBA" id="ARBA00022723"/>
    </source>
</evidence>
<dbReference type="EMBL" id="CP074133">
    <property type="protein sequence ID" value="QUX24801.1"/>
    <property type="molecule type" value="Genomic_DNA"/>
</dbReference>
<dbReference type="Proteomes" id="UP000676079">
    <property type="component" value="Chromosome"/>
</dbReference>
<accession>A0ABX8BVH0</accession>
<dbReference type="Pfam" id="PF01903">
    <property type="entry name" value="CbiX"/>
    <property type="match status" value="2"/>
</dbReference>
<keyword evidence="2" id="KW-0456">Lyase</keyword>
<keyword evidence="1" id="KW-0479">Metal-binding</keyword>
<dbReference type="SUPFAM" id="SSF53800">
    <property type="entry name" value="Chelatase"/>
    <property type="match status" value="1"/>
</dbReference>
<dbReference type="CDD" id="cd03416">
    <property type="entry name" value="CbiX_SirB_N"/>
    <property type="match status" value="1"/>
</dbReference>
<reference evidence="3 4" key="1">
    <citation type="submission" date="2021-05" db="EMBL/GenBank/DDBJ databases">
        <title>Direct Submission.</title>
        <authorList>
            <person name="Li K."/>
            <person name="Gao J."/>
        </authorList>
    </citation>
    <scope>NUCLEOTIDE SEQUENCE [LARGE SCALE GENOMIC DNA]</scope>
    <source>
        <strain evidence="3 4">Mg02</strain>
    </source>
</reference>
<dbReference type="Gene3D" id="3.40.50.1400">
    <property type="match status" value="2"/>
</dbReference>
<dbReference type="PANTHER" id="PTHR33542">
    <property type="entry name" value="SIROHYDROCHLORIN FERROCHELATASE, CHLOROPLASTIC"/>
    <property type="match status" value="1"/>
</dbReference>
<dbReference type="InterPro" id="IPR050963">
    <property type="entry name" value="Sirohydro_Cobaltochel/CbiX"/>
</dbReference>
<dbReference type="RefSeq" id="WP_220560255.1">
    <property type="nucleotide sequence ID" value="NZ_CP074133.1"/>
</dbReference>
<sequence>MTGDGPRPAPPLLAVAHGSRDPRSAVAVEALFERVRALRPEADVRVSYLDHTAPSVRDALAALAAEGAGEVVVLPALLTAAYHSKVDLPKVLERARETGPWVRVRYAGTLGPHAGLVAAVERRLAEAGATAAPDTALVVASAGSSDPGANATVESVAAELAARGPWREAVAAFASAARPTPAEAVAAAYARGARRVAVATYLLAPGFFADRVREQAEAVAVTEVVAEAEAEAVTVAEAKVVAEAVGPVGSIEVAGAEGAAGSTVVSEALGAAPELAEIVWERYDAALAEHHVLV</sequence>
<evidence type="ECO:0000256" key="2">
    <source>
        <dbReference type="ARBA" id="ARBA00023239"/>
    </source>
</evidence>